<evidence type="ECO:0000313" key="3">
    <source>
        <dbReference type="Proteomes" id="UP000198211"/>
    </source>
</evidence>
<evidence type="ECO:0000256" key="1">
    <source>
        <dbReference type="SAM" id="Coils"/>
    </source>
</evidence>
<dbReference type="EMBL" id="NBNE01001933">
    <property type="protein sequence ID" value="OWZ12124.1"/>
    <property type="molecule type" value="Genomic_DNA"/>
</dbReference>
<keyword evidence="1" id="KW-0175">Coiled coil</keyword>
<evidence type="ECO:0000313" key="2">
    <source>
        <dbReference type="EMBL" id="OWZ12124.1"/>
    </source>
</evidence>
<gene>
    <name evidence="2" type="ORF">PHMEG_00014761</name>
</gene>
<sequence>MNLQLGNPGAISEDWYTETELSEQTAFFVSRQSYLAEAIVDNLASYVGGEDEDVEDNIMGLPDGGLDKAALLAREKTRAKRKLEKERVNAAKQTLTRDWSTTIKNWNSLTRDEVEVLALDPDVLK</sequence>
<accession>A0A225W416</accession>
<dbReference type="OrthoDB" id="123256at2759"/>
<protein>
    <submittedName>
        <fullName evidence="2">Uncharacterized protein</fullName>
    </submittedName>
</protein>
<dbReference type="AlphaFoldDB" id="A0A225W416"/>
<proteinExistence type="predicted"/>
<feature type="coiled-coil region" evidence="1">
    <location>
        <begin position="66"/>
        <end position="93"/>
    </location>
</feature>
<name>A0A225W416_9STRA</name>
<comment type="caution">
    <text evidence="2">The sequence shown here is derived from an EMBL/GenBank/DDBJ whole genome shotgun (WGS) entry which is preliminary data.</text>
</comment>
<dbReference type="Proteomes" id="UP000198211">
    <property type="component" value="Unassembled WGS sequence"/>
</dbReference>
<reference evidence="3" key="1">
    <citation type="submission" date="2017-03" db="EMBL/GenBank/DDBJ databases">
        <title>Phytopthora megakarya and P. palmivora, two closely related causual agents of cacao black pod achieved similar genome size and gene model numbers by different mechanisms.</title>
        <authorList>
            <person name="Ali S."/>
            <person name="Shao J."/>
            <person name="Larry D.J."/>
            <person name="Kronmiller B."/>
            <person name="Shen D."/>
            <person name="Strem M.D."/>
            <person name="Melnick R.L."/>
            <person name="Guiltinan M.J."/>
            <person name="Tyler B.M."/>
            <person name="Meinhardt L.W."/>
            <person name="Bailey B.A."/>
        </authorList>
    </citation>
    <scope>NUCLEOTIDE SEQUENCE [LARGE SCALE GENOMIC DNA]</scope>
    <source>
        <strain evidence="3">zdho120</strain>
    </source>
</reference>
<organism evidence="2 3">
    <name type="scientific">Phytophthora megakarya</name>
    <dbReference type="NCBI Taxonomy" id="4795"/>
    <lineage>
        <taxon>Eukaryota</taxon>
        <taxon>Sar</taxon>
        <taxon>Stramenopiles</taxon>
        <taxon>Oomycota</taxon>
        <taxon>Peronosporomycetes</taxon>
        <taxon>Peronosporales</taxon>
        <taxon>Peronosporaceae</taxon>
        <taxon>Phytophthora</taxon>
    </lineage>
</organism>
<keyword evidence="3" id="KW-1185">Reference proteome</keyword>